<dbReference type="EMBL" id="AP014546">
    <property type="protein sequence ID" value="BBB30069.1"/>
    <property type="molecule type" value="Genomic_DNA"/>
</dbReference>
<dbReference type="KEGG" id="njp:NEJAP_2121"/>
<dbReference type="RefSeq" id="WP_028468800.1">
    <property type="nucleotide sequence ID" value="NZ_AP014546.1"/>
</dbReference>
<accession>A0A7R6PCP3</accession>
<evidence type="ECO:0000313" key="1">
    <source>
        <dbReference type="EMBL" id="BBB30069.1"/>
    </source>
</evidence>
<gene>
    <name evidence="1" type="ORF">NEJAP_2121</name>
</gene>
<keyword evidence="2" id="KW-1185">Reference proteome</keyword>
<protein>
    <submittedName>
        <fullName evidence="1">Uncharacterized protein</fullName>
    </submittedName>
</protein>
<sequence>MSNEDTKIKRDFFARDDDEQQAFLSQTWCDNCQAADLGMHTPLEYELDGTIFVEGSCNKCGEQVFTELTEDDL</sequence>
<dbReference type="Proteomes" id="UP000595332">
    <property type="component" value="Chromosome"/>
</dbReference>
<reference evidence="1 2" key="1">
    <citation type="journal article" date="2008" name="Int. J. Syst. Evol. Microbiol.">
        <title>Neptunomonas japonica sp. nov., an Osedax japonicus symbiont-like bacterium isolated from sediment adjacent to sperm whale carcasses off Kagoshima, Japan.</title>
        <authorList>
            <person name="Miyazaki M."/>
            <person name="Nogi Y."/>
            <person name="Fujiwara Y."/>
            <person name="Kawato M."/>
            <person name="Kubokawa K."/>
            <person name="Horikoshi K."/>
        </authorList>
    </citation>
    <scope>NUCLEOTIDE SEQUENCE [LARGE SCALE GENOMIC DNA]</scope>
    <source>
        <strain evidence="1 2">JAMM 1380</strain>
    </source>
</reference>
<organism evidence="1 2">
    <name type="scientific">Neptunomonas japonica JAMM 1380</name>
    <dbReference type="NCBI Taxonomy" id="1441457"/>
    <lineage>
        <taxon>Bacteria</taxon>
        <taxon>Pseudomonadati</taxon>
        <taxon>Pseudomonadota</taxon>
        <taxon>Gammaproteobacteria</taxon>
        <taxon>Oceanospirillales</taxon>
        <taxon>Oceanospirillaceae</taxon>
        <taxon>Neptunomonas</taxon>
    </lineage>
</organism>
<name>A0A7R6PCP3_9GAMM</name>
<dbReference type="AlphaFoldDB" id="A0A7R6PCP3"/>
<evidence type="ECO:0000313" key="2">
    <source>
        <dbReference type="Proteomes" id="UP000595332"/>
    </source>
</evidence>
<proteinExistence type="predicted"/>